<evidence type="ECO:0000313" key="1">
    <source>
        <dbReference type="EMBL" id="EQC26240.1"/>
    </source>
</evidence>
<organism evidence="1 2">
    <name type="scientific">Saprolegnia diclina (strain VS20)</name>
    <dbReference type="NCBI Taxonomy" id="1156394"/>
    <lineage>
        <taxon>Eukaryota</taxon>
        <taxon>Sar</taxon>
        <taxon>Stramenopiles</taxon>
        <taxon>Oomycota</taxon>
        <taxon>Saprolegniomycetes</taxon>
        <taxon>Saprolegniales</taxon>
        <taxon>Saprolegniaceae</taxon>
        <taxon>Saprolegnia</taxon>
    </lineage>
</organism>
<gene>
    <name evidence="1" type="ORF">SDRG_15901</name>
</gene>
<name>T0PYT2_SAPDV</name>
<dbReference type="AlphaFoldDB" id="T0PYT2"/>
<reference evidence="1 2" key="1">
    <citation type="submission" date="2012-04" db="EMBL/GenBank/DDBJ databases">
        <title>The Genome Sequence of Saprolegnia declina VS20.</title>
        <authorList>
            <consortium name="The Broad Institute Genome Sequencing Platform"/>
            <person name="Russ C."/>
            <person name="Nusbaum C."/>
            <person name="Tyler B."/>
            <person name="van West P."/>
            <person name="Dieguez-Uribeondo J."/>
            <person name="de Bruijn I."/>
            <person name="Tripathy S."/>
            <person name="Jiang R."/>
            <person name="Young S.K."/>
            <person name="Zeng Q."/>
            <person name="Gargeya S."/>
            <person name="Fitzgerald M."/>
            <person name="Haas B."/>
            <person name="Abouelleil A."/>
            <person name="Alvarado L."/>
            <person name="Arachchi H.M."/>
            <person name="Berlin A."/>
            <person name="Chapman S.B."/>
            <person name="Goldberg J."/>
            <person name="Griggs A."/>
            <person name="Gujja S."/>
            <person name="Hansen M."/>
            <person name="Howarth C."/>
            <person name="Imamovic A."/>
            <person name="Larimer J."/>
            <person name="McCowen C."/>
            <person name="Montmayeur A."/>
            <person name="Murphy C."/>
            <person name="Neiman D."/>
            <person name="Pearson M."/>
            <person name="Priest M."/>
            <person name="Roberts A."/>
            <person name="Saif S."/>
            <person name="Shea T."/>
            <person name="Sisk P."/>
            <person name="Sykes S."/>
            <person name="Wortman J."/>
            <person name="Nusbaum C."/>
            <person name="Birren B."/>
        </authorList>
    </citation>
    <scope>NUCLEOTIDE SEQUENCE [LARGE SCALE GENOMIC DNA]</scope>
    <source>
        <strain evidence="1 2">VS20</strain>
    </source>
</reference>
<dbReference type="Proteomes" id="UP000030762">
    <property type="component" value="Unassembled WGS sequence"/>
</dbReference>
<keyword evidence="2" id="KW-1185">Reference proteome</keyword>
<dbReference type="RefSeq" id="XP_008620309.1">
    <property type="nucleotide sequence ID" value="XM_008622087.1"/>
</dbReference>
<proteinExistence type="predicted"/>
<dbReference type="OrthoDB" id="79137at2759"/>
<dbReference type="EMBL" id="JH767236">
    <property type="protein sequence ID" value="EQC26240.1"/>
    <property type="molecule type" value="Genomic_DNA"/>
</dbReference>
<evidence type="ECO:0000313" key="2">
    <source>
        <dbReference type="Proteomes" id="UP000030762"/>
    </source>
</evidence>
<dbReference type="InParanoid" id="T0PYT2"/>
<dbReference type="VEuPathDB" id="FungiDB:SDRG_15901"/>
<accession>T0PYT2</accession>
<dbReference type="GeneID" id="19956628"/>
<sequence length="289" mass="32581">MRVFRATDDGPADELVEVANGRASCVLKIAAPGEDGQRCVYYEDAMLGHVQRFPTPHDLQAMLQRHVREGLNTLPGWRAVFHQIDRDYDSFVVSAHSSLFGSSEIEIELRVAGHCIRIGCGLGFALTRANAFLDHDDTSHDVLCDDRSLETCLDRIQLMLHDQKRMRQGFVESIRAHAVVLQVDTTNYLQFVVLVQHDVTSHAWIDIVEVTLPLLWGLFDSDAGHIRGFHVKLRLVSPLGKTEYEISADARNQIARLMESTDADTATFVPWLLNVLQERFAMVQDDINC</sequence>
<protein>
    <submittedName>
        <fullName evidence="1">Uncharacterized protein</fullName>
    </submittedName>
</protein>